<dbReference type="InterPro" id="IPR050079">
    <property type="entry name" value="DEAD_box_RNA_helicase"/>
</dbReference>
<dbReference type="RefSeq" id="WP_090224511.1">
    <property type="nucleotide sequence ID" value="NZ_FOZP01000003.1"/>
</dbReference>
<dbReference type="PROSITE" id="PS51194">
    <property type="entry name" value="HELICASE_CTER"/>
    <property type="match status" value="1"/>
</dbReference>
<dbReference type="STRING" id="593133.SAMN04488006_1556"/>
<comment type="similarity">
    <text evidence="5">Belongs to the DEAD box helicase family.</text>
</comment>
<dbReference type="EMBL" id="FOZP01000003">
    <property type="protein sequence ID" value="SFS48212.1"/>
    <property type="molecule type" value="Genomic_DNA"/>
</dbReference>
<accession>A0A1I6Q712</accession>
<keyword evidence="4" id="KW-0067">ATP-binding</keyword>
<dbReference type="InterPro" id="IPR001650">
    <property type="entry name" value="Helicase_C-like"/>
</dbReference>
<gene>
    <name evidence="11" type="ORF">SAMN04488006_1556</name>
</gene>
<dbReference type="GO" id="GO:0005829">
    <property type="term" value="C:cytosol"/>
    <property type="evidence" value="ECO:0007669"/>
    <property type="project" value="TreeGrafter"/>
</dbReference>
<evidence type="ECO:0000256" key="7">
    <source>
        <dbReference type="SAM" id="MobiDB-lite"/>
    </source>
</evidence>
<dbReference type="PROSITE" id="PS51192">
    <property type="entry name" value="HELICASE_ATP_BIND_1"/>
    <property type="match status" value="1"/>
</dbReference>
<evidence type="ECO:0000313" key="11">
    <source>
        <dbReference type="EMBL" id="SFS48212.1"/>
    </source>
</evidence>
<organism evidence="11 12">
    <name type="scientific">Lutibacter maritimus</name>
    <dbReference type="NCBI Taxonomy" id="593133"/>
    <lineage>
        <taxon>Bacteria</taxon>
        <taxon>Pseudomonadati</taxon>
        <taxon>Bacteroidota</taxon>
        <taxon>Flavobacteriia</taxon>
        <taxon>Flavobacteriales</taxon>
        <taxon>Flavobacteriaceae</taxon>
        <taxon>Lutibacter</taxon>
    </lineage>
</organism>
<evidence type="ECO:0000313" key="12">
    <source>
        <dbReference type="Proteomes" id="UP000199312"/>
    </source>
</evidence>
<evidence type="ECO:0000256" key="6">
    <source>
        <dbReference type="PROSITE-ProRule" id="PRU00552"/>
    </source>
</evidence>
<dbReference type="CDD" id="cd18787">
    <property type="entry name" value="SF2_C_DEAD"/>
    <property type="match status" value="1"/>
</dbReference>
<feature type="domain" description="Helicase C-terminal" evidence="9">
    <location>
        <begin position="214"/>
        <end position="383"/>
    </location>
</feature>
<dbReference type="InterPro" id="IPR027417">
    <property type="entry name" value="P-loop_NTPase"/>
</dbReference>
<dbReference type="AlphaFoldDB" id="A0A1I6Q712"/>
<proteinExistence type="inferred from homology"/>
<evidence type="ECO:0000256" key="5">
    <source>
        <dbReference type="ARBA" id="ARBA00038437"/>
    </source>
</evidence>
<keyword evidence="2" id="KW-0378">Hydrolase</keyword>
<dbReference type="SUPFAM" id="SSF52540">
    <property type="entry name" value="P-loop containing nucleoside triphosphate hydrolases"/>
    <property type="match status" value="2"/>
</dbReference>
<evidence type="ECO:0000259" key="10">
    <source>
        <dbReference type="PROSITE" id="PS51195"/>
    </source>
</evidence>
<dbReference type="PANTHER" id="PTHR47959:SF13">
    <property type="entry name" value="ATP-DEPENDENT RNA HELICASE RHLE"/>
    <property type="match status" value="1"/>
</dbReference>
<dbReference type="InterPro" id="IPR014001">
    <property type="entry name" value="Helicase_ATP-bd"/>
</dbReference>
<dbReference type="PANTHER" id="PTHR47959">
    <property type="entry name" value="ATP-DEPENDENT RNA HELICASE RHLE-RELATED"/>
    <property type="match status" value="1"/>
</dbReference>
<dbReference type="Proteomes" id="UP000199312">
    <property type="component" value="Unassembled WGS sequence"/>
</dbReference>
<evidence type="ECO:0000256" key="2">
    <source>
        <dbReference type="ARBA" id="ARBA00022801"/>
    </source>
</evidence>
<dbReference type="GO" id="GO:0003676">
    <property type="term" value="F:nucleic acid binding"/>
    <property type="evidence" value="ECO:0007669"/>
    <property type="project" value="InterPro"/>
</dbReference>
<dbReference type="InterPro" id="IPR044742">
    <property type="entry name" value="DEAD/DEAH_RhlB"/>
</dbReference>
<protein>
    <submittedName>
        <fullName evidence="11">ATP-dependent RNA helicase RhlE</fullName>
    </submittedName>
</protein>
<feature type="domain" description="Helicase ATP-binding" evidence="8">
    <location>
        <begin position="32"/>
        <end position="203"/>
    </location>
</feature>
<dbReference type="SMART" id="SM00487">
    <property type="entry name" value="DEXDc"/>
    <property type="match status" value="1"/>
</dbReference>
<keyword evidence="12" id="KW-1185">Reference proteome</keyword>
<evidence type="ECO:0000259" key="9">
    <source>
        <dbReference type="PROSITE" id="PS51194"/>
    </source>
</evidence>
<dbReference type="Pfam" id="PF00270">
    <property type="entry name" value="DEAD"/>
    <property type="match status" value="1"/>
</dbReference>
<evidence type="ECO:0000256" key="4">
    <source>
        <dbReference type="ARBA" id="ARBA00022840"/>
    </source>
</evidence>
<dbReference type="PROSITE" id="PS51195">
    <property type="entry name" value="Q_MOTIF"/>
    <property type="match status" value="1"/>
</dbReference>
<dbReference type="Pfam" id="PF00271">
    <property type="entry name" value="Helicase_C"/>
    <property type="match status" value="1"/>
</dbReference>
<dbReference type="InterPro" id="IPR014014">
    <property type="entry name" value="RNA_helicase_DEAD_Q_motif"/>
</dbReference>
<dbReference type="OrthoDB" id="9785240at2"/>
<dbReference type="CDD" id="cd00268">
    <property type="entry name" value="DEADc"/>
    <property type="match status" value="1"/>
</dbReference>
<reference evidence="12" key="1">
    <citation type="submission" date="2016-10" db="EMBL/GenBank/DDBJ databases">
        <authorList>
            <person name="Varghese N."/>
            <person name="Submissions S."/>
        </authorList>
    </citation>
    <scope>NUCLEOTIDE SEQUENCE [LARGE SCALE GENOMIC DNA]</scope>
    <source>
        <strain evidence="12">DSM 24450</strain>
    </source>
</reference>
<feature type="short sequence motif" description="Q motif" evidence="6">
    <location>
        <begin position="1"/>
        <end position="29"/>
    </location>
</feature>
<dbReference type="GO" id="GO:0005524">
    <property type="term" value="F:ATP binding"/>
    <property type="evidence" value="ECO:0007669"/>
    <property type="project" value="UniProtKB-KW"/>
</dbReference>
<dbReference type="GO" id="GO:0003724">
    <property type="term" value="F:RNA helicase activity"/>
    <property type="evidence" value="ECO:0007669"/>
    <property type="project" value="InterPro"/>
</dbReference>
<dbReference type="InterPro" id="IPR011545">
    <property type="entry name" value="DEAD/DEAH_box_helicase_dom"/>
</dbReference>
<evidence type="ECO:0000256" key="1">
    <source>
        <dbReference type="ARBA" id="ARBA00022741"/>
    </source>
</evidence>
<keyword evidence="3 11" id="KW-0347">Helicase</keyword>
<feature type="compositionally biased region" description="Basic and acidic residues" evidence="7">
    <location>
        <begin position="385"/>
        <end position="401"/>
    </location>
</feature>
<dbReference type="Gene3D" id="3.40.50.300">
    <property type="entry name" value="P-loop containing nucleotide triphosphate hydrolases"/>
    <property type="match status" value="2"/>
</dbReference>
<feature type="region of interest" description="Disordered" evidence="7">
    <location>
        <begin position="384"/>
        <end position="443"/>
    </location>
</feature>
<evidence type="ECO:0000259" key="8">
    <source>
        <dbReference type="PROSITE" id="PS51192"/>
    </source>
</evidence>
<name>A0A1I6Q712_9FLAO</name>
<dbReference type="GO" id="GO:0016787">
    <property type="term" value="F:hydrolase activity"/>
    <property type="evidence" value="ECO:0007669"/>
    <property type="project" value="UniProtKB-KW"/>
</dbReference>
<keyword evidence="1" id="KW-0547">Nucleotide-binding</keyword>
<feature type="compositionally biased region" description="Basic residues" evidence="7">
    <location>
        <begin position="431"/>
        <end position="443"/>
    </location>
</feature>
<feature type="domain" description="DEAD-box RNA helicase Q" evidence="10">
    <location>
        <begin position="1"/>
        <end position="29"/>
    </location>
</feature>
<evidence type="ECO:0000256" key="3">
    <source>
        <dbReference type="ARBA" id="ARBA00022806"/>
    </source>
</evidence>
<dbReference type="SMART" id="SM00490">
    <property type="entry name" value="HELICc"/>
    <property type="match status" value="1"/>
</dbReference>
<sequence length="443" mass="50156">MTFSDLNLNRFLLNALDDLGLKTPTPIQEKAFSVIMSSKDVVGIAQTGTGKTYAYLLPILRQLTYSDQKFPRVLIIVPTRELVVQVVQEIENLTPYINVRYAGIYGGTNINNDKQLVFKGLDILVATPGRLLDLALDGILKLKSIQKLVIDEVDEMLNLGFLPQLTTLLDLLPKKRQNILFSATLTKEVDDLLEDFFKSPIKIEVGASGSPLDTIKQLAYPVPNFNTKVNFLISLLIDKETFKKVLVFVKNKKQANILHAELDIALPNQAQVIHSNKTQNYRLRSVENFEKNKFPVLIATDIVARGIDLSDVSHVININIPKKPENYIHRIGRTGRAEQEGTSISFFTEEEAEYLGEIELLMNREIDVFDLPDSVEISEELIDEEIPRDPQEINNDARNKSTELGSGFHEKKEKNKKINLGGSYRREIAKKYKKPKTRGPKRK</sequence>